<gene>
    <name evidence="1" type="ORF">PDTA9734_40790</name>
</gene>
<dbReference type="Proteomes" id="UP001320460">
    <property type="component" value="Chromosome"/>
</dbReference>
<reference evidence="1 2" key="1">
    <citation type="submission" date="2021-12" db="EMBL/GenBank/DDBJ databases">
        <title>Complete genome sequence of Phytobacter diazotrophicus TA9734.</title>
        <authorList>
            <person name="Kubota H."/>
            <person name="Nakayama Y."/>
            <person name="Ariyoshi T."/>
        </authorList>
    </citation>
    <scope>NUCLEOTIDE SEQUENCE [LARGE SCALE GENOMIC DNA]</scope>
    <source>
        <strain evidence="1 2">TA9734</strain>
    </source>
</reference>
<proteinExistence type="predicted"/>
<dbReference type="InterPro" id="IPR016032">
    <property type="entry name" value="Sig_transdc_resp-reg_C-effctor"/>
</dbReference>
<protein>
    <recommendedName>
        <fullName evidence="3">Transcriptional regulator</fullName>
    </recommendedName>
</protein>
<evidence type="ECO:0000313" key="2">
    <source>
        <dbReference type="Proteomes" id="UP001320460"/>
    </source>
</evidence>
<dbReference type="InterPro" id="IPR036388">
    <property type="entry name" value="WH-like_DNA-bd_sf"/>
</dbReference>
<dbReference type="Gene3D" id="1.10.10.10">
    <property type="entry name" value="Winged helix-like DNA-binding domain superfamily/Winged helix DNA-binding domain"/>
    <property type="match status" value="1"/>
</dbReference>
<evidence type="ECO:0000313" key="1">
    <source>
        <dbReference type="EMBL" id="BDD52592.1"/>
    </source>
</evidence>
<dbReference type="SUPFAM" id="SSF46894">
    <property type="entry name" value="C-terminal effector domain of the bipartite response regulators"/>
    <property type="match status" value="1"/>
</dbReference>
<name>A0ABM7VZN4_9ENTR</name>
<accession>A0ABM7VZN4</accession>
<evidence type="ECO:0008006" key="3">
    <source>
        <dbReference type="Google" id="ProtNLM"/>
    </source>
</evidence>
<keyword evidence="2" id="KW-1185">Reference proteome</keyword>
<dbReference type="EMBL" id="AP025334">
    <property type="protein sequence ID" value="BDD52592.1"/>
    <property type="molecule type" value="Genomic_DNA"/>
</dbReference>
<organism evidence="1 2">
    <name type="scientific">Phytobacter diazotrophicus</name>
    <dbReference type="NCBI Taxonomy" id="395631"/>
    <lineage>
        <taxon>Bacteria</taxon>
        <taxon>Pseudomonadati</taxon>
        <taxon>Pseudomonadota</taxon>
        <taxon>Gammaproteobacteria</taxon>
        <taxon>Enterobacterales</taxon>
        <taxon>Enterobacteriaceae</taxon>
        <taxon>Phytobacter</taxon>
    </lineage>
</organism>
<sequence length="146" mass="17308">MGYRLYGFMIGKEIHFDINSRRLYRLPTSQSDNNLIFASVVFNDTMMNLFLYLLKYGRHNNISKEELFHNIWEVSNLSPSSQRLWQVLNNLSKKLTLIGLPRDFIINKKGRGYTVNYEDVTPIYYRVSELPTHSIKKEEKPDTLRE</sequence>